<dbReference type="InterPro" id="IPR006194">
    <property type="entry name" value="Gly-tRNA-synth_heterodimer"/>
</dbReference>
<dbReference type="GO" id="GO:0004820">
    <property type="term" value="F:glycine-tRNA ligase activity"/>
    <property type="evidence" value="ECO:0007669"/>
    <property type="project" value="UniProtKB-UniRule"/>
</dbReference>
<dbReference type="PANTHER" id="PTHR30075:SF2">
    <property type="entry name" value="GLYCINE--TRNA LIGASE, CHLOROPLASTIC_MITOCHONDRIAL 2"/>
    <property type="match status" value="1"/>
</dbReference>
<evidence type="ECO:0000256" key="6">
    <source>
        <dbReference type="ARBA" id="ARBA00022741"/>
    </source>
</evidence>
<dbReference type="GO" id="GO:0005524">
    <property type="term" value="F:ATP binding"/>
    <property type="evidence" value="ECO:0007669"/>
    <property type="project" value="UniProtKB-UniRule"/>
</dbReference>
<comment type="catalytic activity">
    <reaction evidence="10 11">
        <text>tRNA(Gly) + glycine + ATP = glycyl-tRNA(Gly) + AMP + diphosphate</text>
        <dbReference type="Rhea" id="RHEA:16013"/>
        <dbReference type="Rhea" id="RHEA-COMP:9664"/>
        <dbReference type="Rhea" id="RHEA-COMP:9683"/>
        <dbReference type="ChEBI" id="CHEBI:30616"/>
        <dbReference type="ChEBI" id="CHEBI:33019"/>
        <dbReference type="ChEBI" id="CHEBI:57305"/>
        <dbReference type="ChEBI" id="CHEBI:78442"/>
        <dbReference type="ChEBI" id="CHEBI:78522"/>
        <dbReference type="ChEBI" id="CHEBI:456215"/>
        <dbReference type="EC" id="6.1.1.14"/>
    </reaction>
</comment>
<keyword evidence="9 11" id="KW-0030">Aminoacyl-tRNA synthetase</keyword>
<dbReference type="HAMAP" id="MF_00255">
    <property type="entry name" value="Gly_tRNA_synth_beta"/>
    <property type="match status" value="1"/>
</dbReference>
<keyword evidence="5 11" id="KW-0436">Ligase</keyword>
<accession>A0AAE6QAJ8</accession>
<dbReference type="GO" id="GO:0006420">
    <property type="term" value="P:arginyl-tRNA aminoacylation"/>
    <property type="evidence" value="ECO:0007669"/>
    <property type="project" value="InterPro"/>
</dbReference>
<keyword evidence="6 11" id="KW-0547">Nucleotide-binding</keyword>
<evidence type="ECO:0000256" key="9">
    <source>
        <dbReference type="ARBA" id="ARBA00023146"/>
    </source>
</evidence>
<evidence type="ECO:0000256" key="5">
    <source>
        <dbReference type="ARBA" id="ARBA00022598"/>
    </source>
</evidence>
<keyword evidence="8 11" id="KW-0648">Protein biosynthesis</keyword>
<sequence>MSLNTWNNMPIELLFECLSEEVPSEVQSSAYLYVDDYIKKELNKNNISFSSVRVFATPNRISICISDIVNNSLNNTLKIKGPKVSSNKVAIDGFLRKVGKNIDDLIICKVGNDDFYYADISNNNETSTEAIFISIIENMLHNFPWDKKMRWGAGKTYWIRPIINLLCILEGKVLPIKFANITANNKSRGNKYTHEEFFEVKNFDSYISQLRNANVILCQEERLNFIFNQIRNLTENTNLVCEENIKLINKLNGILEYPLVIMGNVDEKFSELPKELVLSVMHNYQKYLAVFTDNKITNFITISTISNDNVVQGHTNVLNARLVDASFLIKKDMEYNIEYYVEKLKNIVFHAKLGSVFEKVNRIIALSKYISIWIPHSSLIKVERAAKLSKFDLATLAVKEFPELQGIMGGYYASHFGELPEISESIVSYYEPTNQNKESPSSPIAITLSISDKIDNLVGMVVAGEQVTGSRDPFSMRRMAISIIRVILENNINIPIKLLIEKSVSLYSNKLIEKKAIKKIKDVISRTNKKKNIVSYVLEFCLNRFITILKDCDIREDIIKAVLDNRKLNNLLLIKKEVIALNSYIDTENGKEIAKAYKRLHNIIVKGSSISSIVKYKCNKRLFLTSEEINLYKEAIYQKNNIKRLLKDKKFYESLDSLYSLSCRVNNFMDNIKVNDNTKEALYKNRFSLIKTAFCVFNLVASFDKVKNTHK</sequence>
<evidence type="ECO:0000256" key="8">
    <source>
        <dbReference type="ARBA" id="ARBA00022917"/>
    </source>
</evidence>
<dbReference type="GO" id="GO:0005829">
    <property type="term" value="C:cytosol"/>
    <property type="evidence" value="ECO:0007669"/>
    <property type="project" value="TreeGrafter"/>
</dbReference>
<keyword evidence="4 11" id="KW-0963">Cytoplasm</keyword>
<dbReference type="Proteomes" id="UP000422822">
    <property type="component" value="Chromosome"/>
</dbReference>
<dbReference type="Pfam" id="PF05746">
    <property type="entry name" value="DALR_1"/>
    <property type="match status" value="1"/>
</dbReference>
<evidence type="ECO:0000256" key="1">
    <source>
        <dbReference type="ARBA" id="ARBA00004496"/>
    </source>
</evidence>
<evidence type="ECO:0000313" key="13">
    <source>
        <dbReference type="EMBL" id="QGR03021.1"/>
    </source>
</evidence>
<evidence type="ECO:0000313" key="14">
    <source>
        <dbReference type="Proteomes" id="UP000422822"/>
    </source>
</evidence>
<dbReference type="SUPFAM" id="SSF109604">
    <property type="entry name" value="HD-domain/PDEase-like"/>
    <property type="match status" value="1"/>
</dbReference>
<protein>
    <recommendedName>
        <fullName evidence="11">Glycine--tRNA ligase beta subunit</fullName>
        <ecNumber evidence="11">6.1.1.14</ecNumber>
    </recommendedName>
    <alternativeName>
        <fullName evidence="11">Glycyl-tRNA synthetase beta subunit</fullName>
        <shortName evidence="11">GlyRS</shortName>
    </alternativeName>
</protein>
<comment type="similarity">
    <text evidence="2 11">Belongs to the class-II aminoacyl-tRNA synthetase family.</text>
</comment>
<dbReference type="InterPro" id="IPR015944">
    <property type="entry name" value="Gly-tRNA-synth_bsu"/>
</dbReference>
<dbReference type="GO" id="GO:0004814">
    <property type="term" value="F:arginine-tRNA ligase activity"/>
    <property type="evidence" value="ECO:0007669"/>
    <property type="project" value="InterPro"/>
</dbReference>
<gene>
    <name evidence="11" type="primary">glyS</name>
    <name evidence="13" type="ORF">EDL80_00070</name>
</gene>
<name>A0AAE6QAJ8_EHRRU</name>
<evidence type="ECO:0000256" key="4">
    <source>
        <dbReference type="ARBA" id="ARBA00022490"/>
    </source>
</evidence>
<evidence type="ECO:0000256" key="3">
    <source>
        <dbReference type="ARBA" id="ARBA00011209"/>
    </source>
</evidence>
<dbReference type="AlphaFoldDB" id="A0AAE6QAJ8"/>
<feature type="domain" description="DALR anticodon binding" evidence="12">
    <location>
        <begin position="595"/>
        <end position="693"/>
    </location>
</feature>
<evidence type="ECO:0000256" key="11">
    <source>
        <dbReference type="HAMAP-Rule" id="MF_00255"/>
    </source>
</evidence>
<evidence type="ECO:0000256" key="10">
    <source>
        <dbReference type="ARBA" id="ARBA00047937"/>
    </source>
</evidence>
<reference evidence="13 14" key="1">
    <citation type="submission" date="2018-10" db="EMBL/GenBank/DDBJ databases">
        <title>Propagation and draft genome sequences of three atypical Erhlichia ruminantium isolates.</title>
        <authorList>
            <person name="Liebenberg J."/>
            <person name="Steyn H."/>
            <person name="Josemans A."/>
            <person name="Zweygarth E."/>
        </authorList>
    </citation>
    <scope>NUCLEOTIDE SEQUENCE [LARGE SCALE GENOMIC DNA]</scope>
    <source>
        <strain evidence="13 14">Omatjenne</strain>
    </source>
</reference>
<dbReference type="PRINTS" id="PR01045">
    <property type="entry name" value="TRNASYNTHGB"/>
</dbReference>
<dbReference type="GO" id="GO:0006426">
    <property type="term" value="P:glycyl-tRNA aminoacylation"/>
    <property type="evidence" value="ECO:0007669"/>
    <property type="project" value="UniProtKB-UniRule"/>
</dbReference>
<evidence type="ECO:0000256" key="2">
    <source>
        <dbReference type="ARBA" id="ARBA00008226"/>
    </source>
</evidence>
<dbReference type="PROSITE" id="PS50861">
    <property type="entry name" value="AA_TRNA_LIGASE_II_GLYAB"/>
    <property type="match status" value="1"/>
</dbReference>
<dbReference type="PANTHER" id="PTHR30075">
    <property type="entry name" value="GLYCYL-TRNA SYNTHETASE"/>
    <property type="match status" value="1"/>
</dbReference>
<keyword evidence="14" id="KW-1185">Reference proteome</keyword>
<evidence type="ECO:0000259" key="12">
    <source>
        <dbReference type="Pfam" id="PF05746"/>
    </source>
</evidence>
<dbReference type="EC" id="6.1.1.14" evidence="11"/>
<evidence type="ECO:0000256" key="7">
    <source>
        <dbReference type="ARBA" id="ARBA00022840"/>
    </source>
</evidence>
<dbReference type="EMBL" id="CP033455">
    <property type="protein sequence ID" value="QGR03021.1"/>
    <property type="molecule type" value="Genomic_DNA"/>
</dbReference>
<dbReference type="InterPro" id="IPR008909">
    <property type="entry name" value="DALR_anticod-bd"/>
</dbReference>
<keyword evidence="7 11" id="KW-0067">ATP-binding</keyword>
<proteinExistence type="inferred from homology"/>
<comment type="subunit">
    <text evidence="3 11">Tetramer of two alpha and two beta subunits.</text>
</comment>
<comment type="subcellular location">
    <subcellularLocation>
        <location evidence="1 11">Cytoplasm</location>
    </subcellularLocation>
</comment>
<dbReference type="Pfam" id="PF02092">
    <property type="entry name" value="tRNA_synt_2f"/>
    <property type="match status" value="1"/>
</dbReference>
<organism evidence="13 14">
    <name type="scientific">Ehrlichia ruminantium</name>
    <name type="common">heartwater rickettsia</name>
    <name type="synonym">Cowdria ruminantium</name>
    <dbReference type="NCBI Taxonomy" id="779"/>
    <lineage>
        <taxon>Bacteria</taxon>
        <taxon>Pseudomonadati</taxon>
        <taxon>Pseudomonadota</taxon>
        <taxon>Alphaproteobacteria</taxon>
        <taxon>Rickettsiales</taxon>
        <taxon>Anaplasmataceae</taxon>
        <taxon>Ehrlichia</taxon>
    </lineage>
</organism>
<dbReference type="NCBIfam" id="TIGR00211">
    <property type="entry name" value="glyS"/>
    <property type="match status" value="1"/>
</dbReference>